<keyword evidence="5 6" id="KW-0472">Membrane</keyword>
<dbReference type="AlphaFoldDB" id="A0A1X7N787"/>
<comment type="similarity">
    <text evidence="2">Belongs to the GtrA family.</text>
</comment>
<reference evidence="9" key="1">
    <citation type="submission" date="2017-04" db="EMBL/GenBank/DDBJ databases">
        <authorList>
            <person name="Varghese N."/>
            <person name="Submissions S."/>
        </authorList>
    </citation>
    <scope>NUCLEOTIDE SEQUENCE [LARGE SCALE GENOMIC DNA]</scope>
    <source>
        <strain evidence="9">VKM Ac-2121</strain>
    </source>
</reference>
<dbReference type="InterPro" id="IPR007267">
    <property type="entry name" value="GtrA_DPMS_TM"/>
</dbReference>
<protein>
    <submittedName>
        <fullName evidence="8">Putative flippase GtrA (Transmembrane translocase of bactoprenol-linked glucose)</fullName>
    </submittedName>
</protein>
<dbReference type="PANTHER" id="PTHR38459:SF1">
    <property type="entry name" value="PROPHAGE BACTOPRENOL-LINKED GLUCOSE TRANSLOCASE HOMOLOG"/>
    <property type="match status" value="1"/>
</dbReference>
<evidence type="ECO:0000313" key="9">
    <source>
        <dbReference type="Proteomes" id="UP000193711"/>
    </source>
</evidence>
<dbReference type="Pfam" id="PF04138">
    <property type="entry name" value="GtrA_DPMS_TM"/>
    <property type="match status" value="1"/>
</dbReference>
<dbReference type="PANTHER" id="PTHR38459">
    <property type="entry name" value="PROPHAGE BACTOPRENOL-LINKED GLUCOSE TRANSLOCASE HOMOLOG"/>
    <property type="match status" value="1"/>
</dbReference>
<dbReference type="InterPro" id="IPR051401">
    <property type="entry name" value="GtrA_CellWall_Glycosyl"/>
</dbReference>
<feature type="transmembrane region" description="Helical" evidence="6">
    <location>
        <begin position="62"/>
        <end position="83"/>
    </location>
</feature>
<evidence type="ECO:0000256" key="3">
    <source>
        <dbReference type="ARBA" id="ARBA00022692"/>
    </source>
</evidence>
<feature type="transmembrane region" description="Helical" evidence="6">
    <location>
        <begin position="136"/>
        <end position="153"/>
    </location>
</feature>
<proteinExistence type="inferred from homology"/>
<feature type="transmembrane region" description="Helical" evidence="6">
    <location>
        <begin position="104"/>
        <end position="124"/>
    </location>
</feature>
<evidence type="ECO:0000256" key="6">
    <source>
        <dbReference type="SAM" id="Phobius"/>
    </source>
</evidence>
<dbReference type="Proteomes" id="UP000193711">
    <property type="component" value="Unassembled WGS sequence"/>
</dbReference>
<dbReference type="OrthoDB" id="9807815at2"/>
<evidence type="ECO:0000313" key="8">
    <source>
        <dbReference type="EMBL" id="SMH33345.1"/>
    </source>
</evidence>
<name>A0A1X7N787_9MICO</name>
<sequence length="198" mass="21261">MGDVNGGAAAARPGLLGRLKAIYRGLITYALKFGVVGILGLVVDVTVFNLLRVGGIGGEHLLSGPIGAKVVAVAAATVVTWFGNRYWTFREHRRKNYLLELVEFSVVATAGMAVNLLPLYISHYVLGFDNLVADNISANVIGLALATGFRFVLYRYWVFGHHRSGGVVEAREAEIAAAALFESDEAAVNDTASLRRLL</sequence>
<dbReference type="GO" id="GO:0005886">
    <property type="term" value="C:plasma membrane"/>
    <property type="evidence" value="ECO:0007669"/>
    <property type="project" value="TreeGrafter"/>
</dbReference>
<keyword evidence="4 6" id="KW-1133">Transmembrane helix</keyword>
<feature type="domain" description="GtrA/DPMS transmembrane" evidence="7">
    <location>
        <begin position="32"/>
        <end position="159"/>
    </location>
</feature>
<evidence type="ECO:0000259" key="7">
    <source>
        <dbReference type="Pfam" id="PF04138"/>
    </source>
</evidence>
<keyword evidence="9" id="KW-1185">Reference proteome</keyword>
<gene>
    <name evidence="8" type="ORF">SAMN06295885_0848</name>
</gene>
<dbReference type="GO" id="GO:0000271">
    <property type="term" value="P:polysaccharide biosynthetic process"/>
    <property type="evidence" value="ECO:0007669"/>
    <property type="project" value="InterPro"/>
</dbReference>
<evidence type="ECO:0000256" key="1">
    <source>
        <dbReference type="ARBA" id="ARBA00004141"/>
    </source>
</evidence>
<comment type="subcellular location">
    <subcellularLocation>
        <location evidence="1">Membrane</location>
        <topology evidence="1">Multi-pass membrane protein</topology>
    </subcellularLocation>
</comment>
<feature type="transmembrane region" description="Helical" evidence="6">
    <location>
        <begin position="21"/>
        <end position="42"/>
    </location>
</feature>
<evidence type="ECO:0000256" key="2">
    <source>
        <dbReference type="ARBA" id="ARBA00009399"/>
    </source>
</evidence>
<organism evidence="8 9">
    <name type="scientific">Rathayibacter oskolensis</name>
    <dbReference type="NCBI Taxonomy" id="1891671"/>
    <lineage>
        <taxon>Bacteria</taxon>
        <taxon>Bacillati</taxon>
        <taxon>Actinomycetota</taxon>
        <taxon>Actinomycetes</taxon>
        <taxon>Micrococcales</taxon>
        <taxon>Microbacteriaceae</taxon>
        <taxon>Rathayibacter</taxon>
    </lineage>
</organism>
<dbReference type="STRING" id="1891671.SAMN06295885_0848"/>
<evidence type="ECO:0000256" key="4">
    <source>
        <dbReference type="ARBA" id="ARBA00022989"/>
    </source>
</evidence>
<dbReference type="EMBL" id="FXBM01000001">
    <property type="protein sequence ID" value="SMH33345.1"/>
    <property type="molecule type" value="Genomic_DNA"/>
</dbReference>
<accession>A0A1X7N787</accession>
<keyword evidence="3 6" id="KW-0812">Transmembrane</keyword>
<evidence type="ECO:0000256" key="5">
    <source>
        <dbReference type="ARBA" id="ARBA00023136"/>
    </source>
</evidence>